<evidence type="ECO:0000256" key="1">
    <source>
        <dbReference type="SAM" id="SignalP"/>
    </source>
</evidence>
<organism evidence="2 3">
    <name type="scientific">Azohydromonas lata</name>
    <dbReference type="NCBI Taxonomy" id="45677"/>
    <lineage>
        <taxon>Bacteria</taxon>
        <taxon>Pseudomonadati</taxon>
        <taxon>Pseudomonadota</taxon>
        <taxon>Betaproteobacteria</taxon>
        <taxon>Burkholderiales</taxon>
        <taxon>Sphaerotilaceae</taxon>
        <taxon>Azohydromonas</taxon>
    </lineage>
</organism>
<dbReference type="RefSeq" id="WP_322465461.1">
    <property type="nucleotide sequence ID" value="NZ_JAXOJX010000014.1"/>
</dbReference>
<dbReference type="EMBL" id="JAXOJX010000014">
    <property type="protein sequence ID" value="MDZ5457033.1"/>
    <property type="molecule type" value="Genomic_DNA"/>
</dbReference>
<sequence length="685" mass="69664">MLLKKVSRALAAAGLLGAGLAGCGGGADASSASATEKAAATVAVATTPVATRVVDGPLRNALVCLDANGNGACDSGEVQGRSGADGHLTLQMSSTIVGKYPLLAVVGTDAVDGTTAVATRFVLMAPADQAAVVTPLTTLVQAWAELAGSTTAVAAAAVQSAAGLAVSPLKDYTGATDAASVRAATLARLLVLAQQQAASALKAGVVGQKDFNGVVATQADLDKALRYALVDALPSLGAVAAATAADTTLTAATREAALLAAAKAAIGADLKLDAGKVLTLIGASKLPLDAAAGTKLAGGNLRGFTFSDANNWFFRANLSTAADNTPGADGTVRYYSRFERNAAGKVSDWGFHGDSARAGDLHWNGTAWSACPLGTRSTQKPQTGTRWTYSYCAGMEQGASWHSSVDVSDKTLLEVVMRLRGFPGSADGVPYAQWGPSDLKLLGTTAKFPTGAKLQFSTGFATATAPAYDVQGSAIATAYTAAVAAGGDARNGAKVACGAVTPTNSATYKTTPAKLEDLVAVSRGTPCIYGTSTNADGTSLARNEWWSNSTVSLGKATGAMAQPAGTGNYYTTTALLRVAFGTTGNATTYYKCLERTSDGSTRNCTQIGKGTYAIATLGDARVMSFTDLPLLSQRQGWSRVLVQRGGKIYFGYQNRVGAISSQARLNLTAANAVFGQLKISPLTPQ</sequence>
<keyword evidence="3" id="KW-1185">Reference proteome</keyword>
<reference evidence="2 3" key="1">
    <citation type="submission" date="2023-11" db="EMBL/GenBank/DDBJ databases">
        <title>Draft genome of Azohydromonas lata strain H1 (DSM1123), a polyhydroxyalkanoate producer.</title>
        <authorList>
            <person name="Traversa D."/>
            <person name="D'Addabbo P."/>
            <person name="Pazzani C."/>
            <person name="Manzari C."/>
            <person name="Chiara M."/>
            <person name="Scrascia M."/>
        </authorList>
    </citation>
    <scope>NUCLEOTIDE SEQUENCE [LARGE SCALE GENOMIC DNA]</scope>
    <source>
        <strain evidence="2 3">H1</strain>
    </source>
</reference>
<keyword evidence="1" id="KW-0732">Signal</keyword>
<accession>A0ABU5ID31</accession>
<comment type="caution">
    <text evidence="2">The sequence shown here is derived from an EMBL/GenBank/DDBJ whole genome shotgun (WGS) entry which is preliminary data.</text>
</comment>
<dbReference type="Proteomes" id="UP001293718">
    <property type="component" value="Unassembled WGS sequence"/>
</dbReference>
<feature type="chain" id="PRO_5046158570" evidence="1">
    <location>
        <begin position="22"/>
        <end position="685"/>
    </location>
</feature>
<evidence type="ECO:0000313" key="3">
    <source>
        <dbReference type="Proteomes" id="UP001293718"/>
    </source>
</evidence>
<gene>
    <name evidence="2" type="ORF">SM757_10675</name>
</gene>
<evidence type="ECO:0000313" key="2">
    <source>
        <dbReference type="EMBL" id="MDZ5457033.1"/>
    </source>
</evidence>
<protein>
    <submittedName>
        <fullName evidence="2">Uncharacterized protein</fullName>
    </submittedName>
</protein>
<name>A0ABU5ID31_9BURK</name>
<dbReference type="PROSITE" id="PS51257">
    <property type="entry name" value="PROKAR_LIPOPROTEIN"/>
    <property type="match status" value="1"/>
</dbReference>
<proteinExistence type="predicted"/>
<feature type="signal peptide" evidence="1">
    <location>
        <begin position="1"/>
        <end position="21"/>
    </location>
</feature>